<reference evidence="3 4" key="1">
    <citation type="submission" date="2018-11" db="EMBL/GenBank/DDBJ databases">
        <title>Genomic Encyclopedia of Type Strains, Phase IV (KMG-IV): sequencing the most valuable type-strain genomes for metagenomic binning, comparative biology and taxonomic classification.</title>
        <authorList>
            <person name="Goeker M."/>
        </authorList>
    </citation>
    <scope>NUCLEOTIDE SEQUENCE [LARGE SCALE GENOMIC DNA]</scope>
    <source>
        <strain evidence="3 4">DSM 5900</strain>
    </source>
</reference>
<name>A0A3N1M861_9PROT</name>
<feature type="region of interest" description="Disordered" evidence="1">
    <location>
        <begin position="1"/>
        <end position="23"/>
    </location>
</feature>
<organism evidence="3 4">
    <name type="scientific">Stella humosa</name>
    <dbReference type="NCBI Taxonomy" id="94"/>
    <lineage>
        <taxon>Bacteria</taxon>
        <taxon>Pseudomonadati</taxon>
        <taxon>Pseudomonadota</taxon>
        <taxon>Alphaproteobacteria</taxon>
        <taxon>Rhodospirillales</taxon>
        <taxon>Stellaceae</taxon>
        <taxon>Stella</taxon>
    </lineage>
</organism>
<accession>A0A3N1M861</accession>
<dbReference type="Gene3D" id="2.60.120.10">
    <property type="entry name" value="Jelly Rolls"/>
    <property type="match status" value="2"/>
</dbReference>
<dbReference type="CDD" id="cd02227">
    <property type="entry name" value="cupin_TM1112-like"/>
    <property type="match status" value="1"/>
</dbReference>
<protein>
    <submittedName>
        <fullName evidence="3">Putative cupin superfamily protein</fullName>
    </submittedName>
</protein>
<dbReference type="PANTHER" id="PTHR40943">
    <property type="entry name" value="CYTOPLASMIC PROTEIN-RELATED"/>
    <property type="match status" value="1"/>
</dbReference>
<dbReference type="Proteomes" id="UP000278222">
    <property type="component" value="Unassembled WGS sequence"/>
</dbReference>
<evidence type="ECO:0000313" key="3">
    <source>
        <dbReference type="EMBL" id="ROQ02022.1"/>
    </source>
</evidence>
<proteinExistence type="predicted"/>
<dbReference type="RefSeq" id="WP_123688725.1">
    <property type="nucleotide sequence ID" value="NZ_AP019700.1"/>
</dbReference>
<evidence type="ECO:0000313" key="4">
    <source>
        <dbReference type="Proteomes" id="UP000278222"/>
    </source>
</evidence>
<evidence type="ECO:0000256" key="1">
    <source>
        <dbReference type="SAM" id="MobiDB-lite"/>
    </source>
</evidence>
<dbReference type="SUPFAM" id="SSF51182">
    <property type="entry name" value="RmlC-like cupins"/>
    <property type="match status" value="2"/>
</dbReference>
<gene>
    <name evidence="3" type="ORF">EDC65_1210</name>
</gene>
<dbReference type="InterPro" id="IPR011051">
    <property type="entry name" value="RmlC_Cupin_sf"/>
</dbReference>
<dbReference type="InterPro" id="IPR008579">
    <property type="entry name" value="UGlyAH_Cupin_dom"/>
</dbReference>
<dbReference type="InterPro" id="IPR014710">
    <property type="entry name" value="RmlC-like_jellyroll"/>
</dbReference>
<dbReference type="EMBL" id="RJKX01000011">
    <property type="protein sequence ID" value="ROQ02022.1"/>
    <property type="molecule type" value="Genomic_DNA"/>
</dbReference>
<evidence type="ECO:0000259" key="2">
    <source>
        <dbReference type="Pfam" id="PF05899"/>
    </source>
</evidence>
<feature type="domain" description="(S)-ureidoglycine aminohydrolase cupin" evidence="2">
    <location>
        <begin position="171"/>
        <end position="241"/>
    </location>
</feature>
<dbReference type="Pfam" id="PF05899">
    <property type="entry name" value="Cupin_3"/>
    <property type="match status" value="2"/>
</dbReference>
<sequence length="250" mass="26911">MSSSSIRFHPEGPGGAGLEDWGSIPAESLESGEGVQRGAFFFEDERLGLSAGVWDCTPFTGKVRPHANNEFMLLLEGAVTIEPEGGTPVTVRAGQGFYLPKGLRMRWRQTGRVRKYFVIFDGPADAAPPATVPALVVDPAVALSPSTPPAAETLHGPVPVQQGKLAFADTTGQFTVGVWETSPYHRRVTPFPRFELMHVLEGGVSVGDGADRQEYGPGETFFIARGMAGDFQVTTGLRKIYCIFIEKQAA</sequence>
<dbReference type="OrthoDB" id="9799053at2"/>
<feature type="domain" description="(S)-ureidoglycine aminohydrolase cupin" evidence="2">
    <location>
        <begin position="50"/>
        <end position="117"/>
    </location>
</feature>
<dbReference type="PANTHER" id="PTHR40943:SF1">
    <property type="entry name" value="CYTOPLASMIC PROTEIN"/>
    <property type="match status" value="1"/>
</dbReference>
<dbReference type="AlphaFoldDB" id="A0A3N1M861"/>
<keyword evidence="4" id="KW-1185">Reference proteome</keyword>
<comment type="caution">
    <text evidence="3">The sequence shown here is derived from an EMBL/GenBank/DDBJ whole genome shotgun (WGS) entry which is preliminary data.</text>
</comment>